<gene>
    <name evidence="2" type="ORF">E6C27_scaffold17G001030</name>
</gene>
<feature type="region of interest" description="Disordered" evidence="1">
    <location>
        <begin position="1"/>
        <end position="35"/>
    </location>
</feature>
<evidence type="ECO:0000313" key="3">
    <source>
        <dbReference type="Proteomes" id="UP000321393"/>
    </source>
</evidence>
<proteinExistence type="predicted"/>
<name>A0A5A7VGH3_CUCMM</name>
<organism evidence="2 3">
    <name type="scientific">Cucumis melo var. makuwa</name>
    <name type="common">Oriental melon</name>
    <dbReference type="NCBI Taxonomy" id="1194695"/>
    <lineage>
        <taxon>Eukaryota</taxon>
        <taxon>Viridiplantae</taxon>
        <taxon>Streptophyta</taxon>
        <taxon>Embryophyta</taxon>
        <taxon>Tracheophyta</taxon>
        <taxon>Spermatophyta</taxon>
        <taxon>Magnoliopsida</taxon>
        <taxon>eudicotyledons</taxon>
        <taxon>Gunneridae</taxon>
        <taxon>Pentapetalae</taxon>
        <taxon>rosids</taxon>
        <taxon>fabids</taxon>
        <taxon>Cucurbitales</taxon>
        <taxon>Cucurbitaceae</taxon>
        <taxon>Benincaseae</taxon>
        <taxon>Cucumis</taxon>
    </lineage>
</organism>
<comment type="caution">
    <text evidence="2">The sequence shown here is derived from an EMBL/GenBank/DDBJ whole genome shotgun (WGS) entry which is preliminary data.</text>
</comment>
<feature type="compositionally biased region" description="Polar residues" evidence="1">
    <location>
        <begin position="118"/>
        <end position="127"/>
    </location>
</feature>
<protein>
    <recommendedName>
        <fullName evidence="4">Envelope-like protein</fullName>
    </recommendedName>
</protein>
<dbReference type="EMBL" id="SSTE01001516">
    <property type="protein sequence ID" value="KAA0065426.1"/>
    <property type="molecule type" value="Genomic_DNA"/>
</dbReference>
<evidence type="ECO:0000256" key="1">
    <source>
        <dbReference type="SAM" id="MobiDB-lite"/>
    </source>
</evidence>
<dbReference type="Proteomes" id="UP000321393">
    <property type="component" value="Unassembled WGS sequence"/>
</dbReference>
<sequence>MHGIRMMGRRFKSTPTRRPYRPPSKKIQVNTSNSPLLSMHDEQISSSAAENVEVDSVVSKTYISKMDSDEGDDVPLARLLKKSLFSTVEPTIADVPVTLAHFHESASSEDIVVPTPGQPSTTNEDIG</sequence>
<evidence type="ECO:0000313" key="2">
    <source>
        <dbReference type="EMBL" id="KAA0065426.1"/>
    </source>
</evidence>
<reference evidence="2 3" key="1">
    <citation type="submission" date="2019-08" db="EMBL/GenBank/DDBJ databases">
        <title>Draft genome sequences of two oriental melons (Cucumis melo L. var makuwa).</title>
        <authorList>
            <person name="Kwon S.-Y."/>
        </authorList>
    </citation>
    <scope>NUCLEOTIDE SEQUENCE [LARGE SCALE GENOMIC DNA]</scope>
    <source>
        <strain evidence="3">cv. SW 3</strain>
        <tissue evidence="2">Leaf</tissue>
    </source>
</reference>
<dbReference type="AlphaFoldDB" id="A0A5A7VGH3"/>
<accession>A0A5A7VGH3</accession>
<feature type="region of interest" description="Disordered" evidence="1">
    <location>
        <begin position="104"/>
        <end position="127"/>
    </location>
</feature>
<evidence type="ECO:0008006" key="4">
    <source>
        <dbReference type="Google" id="ProtNLM"/>
    </source>
</evidence>